<evidence type="ECO:0000259" key="1">
    <source>
        <dbReference type="PROSITE" id="PS51459"/>
    </source>
</evidence>
<feature type="domain" description="Fido" evidence="1">
    <location>
        <begin position="321"/>
        <end position="453"/>
    </location>
</feature>
<dbReference type="SUPFAM" id="SSF140931">
    <property type="entry name" value="Fic-like"/>
    <property type="match status" value="1"/>
</dbReference>
<dbReference type="RefSeq" id="WP_187073195.1">
    <property type="nucleotide sequence ID" value="NZ_JACRYL010000026.1"/>
</dbReference>
<dbReference type="InterPro" id="IPR040198">
    <property type="entry name" value="Fido_containing"/>
</dbReference>
<reference evidence="2 3" key="1">
    <citation type="submission" date="2020-08" db="EMBL/GenBank/DDBJ databases">
        <authorList>
            <person name="Sun Q."/>
            <person name="Inoue M."/>
        </authorList>
    </citation>
    <scope>NUCLEOTIDE SEQUENCE [LARGE SCALE GENOMIC DNA]</scope>
    <source>
        <strain evidence="2 3">CCM 8938</strain>
    </source>
</reference>
<accession>A0ABR7KXE4</accession>
<gene>
    <name evidence="2" type="ORF">H7U22_20355</name>
</gene>
<evidence type="ECO:0000313" key="3">
    <source>
        <dbReference type="Proteomes" id="UP000652755"/>
    </source>
</evidence>
<dbReference type="EMBL" id="JACRYL010000026">
    <property type="protein sequence ID" value="MBC6112782.1"/>
    <property type="molecule type" value="Genomic_DNA"/>
</dbReference>
<keyword evidence="3" id="KW-1185">Reference proteome</keyword>
<dbReference type="InterPro" id="IPR036597">
    <property type="entry name" value="Fido-like_dom_sf"/>
</dbReference>
<comment type="caution">
    <text evidence="2">The sequence shown here is derived from an EMBL/GenBank/DDBJ whole genome shotgun (WGS) entry which is preliminary data.</text>
</comment>
<proteinExistence type="predicted"/>
<dbReference type="PANTHER" id="PTHR13504">
    <property type="entry name" value="FIDO DOMAIN-CONTAINING PROTEIN DDB_G0283145"/>
    <property type="match status" value="1"/>
</dbReference>
<protein>
    <submittedName>
        <fullName evidence="2">Fic family protein</fullName>
    </submittedName>
</protein>
<name>A0ABR7KXE4_9SPHI</name>
<dbReference type="Gene3D" id="1.10.3290.10">
    <property type="entry name" value="Fido-like domain"/>
    <property type="match status" value="1"/>
</dbReference>
<dbReference type="Pfam" id="PF02661">
    <property type="entry name" value="Fic"/>
    <property type="match status" value="1"/>
</dbReference>
<dbReference type="Proteomes" id="UP000652755">
    <property type="component" value="Unassembled WGS sequence"/>
</dbReference>
<organism evidence="2 3">
    <name type="scientific">Pedobacter fastidiosus</name>
    <dbReference type="NCBI Taxonomy" id="2765361"/>
    <lineage>
        <taxon>Bacteria</taxon>
        <taxon>Pseudomonadati</taxon>
        <taxon>Bacteroidota</taxon>
        <taxon>Sphingobacteriia</taxon>
        <taxon>Sphingobacteriales</taxon>
        <taxon>Sphingobacteriaceae</taxon>
        <taxon>Pedobacter</taxon>
    </lineage>
</organism>
<dbReference type="PANTHER" id="PTHR13504:SF38">
    <property type="entry name" value="FIDO DOMAIN-CONTAINING PROTEIN"/>
    <property type="match status" value="1"/>
</dbReference>
<sequence length="491" mass="55615">MDSSLPLNLQEIIFSSSDTTLSRKINRMEAAGTLRKLAPRIYTPNLDEEPEAIIRRNIFPIIGHLYPGVLLSHRSALEFRPTATGNLFLTYTYNRKAELPGITLNIIKGEGNIEGDNLFSNGLYASQRERAMLENFQVSRKPGPDSRTLTIPQLEEKLEQLILTKGEEGLNAFRDRAKQIAGQLGMETEFERMNKLISAMLTTKPAKLLSSPVAKARAFGSPYDPARIILFEKLFHALQQPFPVIEEPYKSQRAYRNFAFFEAYFSNYIEGTKFELNDAKQIIETGKPMSARDEDSHDILGTYQLVSNRTEMAKTPGSPKELLDILRYRHKVLMKARHSSIPGEFKEKNNVAGNTSFVDHTLVRGTLTRGFDFYRALDDPFAKAAYMMFMVSEVHPFNDGNGRIARVMMNAELSRAGQSKIIIPTVFRIDYIGALRQLTRNSNPDVYIRMLQRAHLFSGTIKGEEIDEMQLILENSNAFIEDEGTILKIVG</sequence>
<evidence type="ECO:0000313" key="2">
    <source>
        <dbReference type="EMBL" id="MBC6112782.1"/>
    </source>
</evidence>
<dbReference type="PROSITE" id="PS51459">
    <property type="entry name" value="FIDO"/>
    <property type="match status" value="1"/>
</dbReference>
<dbReference type="InterPro" id="IPR003812">
    <property type="entry name" value="Fido"/>
</dbReference>